<dbReference type="Proteomes" id="UP000031443">
    <property type="component" value="Unassembled WGS sequence"/>
</dbReference>
<sequence>MGNWNQERYDIRKIAQPKPLPSQDLNKNLIGFLDTSLSWNPLQLNRLHGPAT</sequence>
<reference evidence="2" key="1">
    <citation type="journal article" date="2013" name="Nat. Genet.">
        <title>The draft genomes of soft-shell turtle and green sea turtle yield insights into the development and evolution of the turtle-specific body plan.</title>
        <authorList>
            <person name="Wang Z."/>
            <person name="Pascual-Anaya J."/>
            <person name="Zadissa A."/>
            <person name="Li W."/>
            <person name="Niimura Y."/>
            <person name="Huang Z."/>
            <person name="Li C."/>
            <person name="White S."/>
            <person name="Xiong Z."/>
            <person name="Fang D."/>
            <person name="Wang B."/>
            <person name="Ming Y."/>
            <person name="Chen Y."/>
            <person name="Zheng Y."/>
            <person name="Kuraku S."/>
            <person name="Pignatelli M."/>
            <person name="Herrero J."/>
            <person name="Beal K."/>
            <person name="Nozawa M."/>
            <person name="Li Q."/>
            <person name="Wang J."/>
            <person name="Zhang H."/>
            <person name="Yu L."/>
            <person name="Shigenobu S."/>
            <person name="Wang J."/>
            <person name="Liu J."/>
            <person name="Flicek P."/>
            <person name="Searle S."/>
            <person name="Wang J."/>
            <person name="Kuratani S."/>
            <person name="Yin Y."/>
            <person name="Aken B."/>
            <person name="Zhang G."/>
            <person name="Irie N."/>
        </authorList>
    </citation>
    <scope>NUCLEOTIDE SEQUENCE [LARGE SCALE GENOMIC DNA]</scope>
</reference>
<gene>
    <name evidence="1" type="ORF">UY3_07722</name>
</gene>
<dbReference type="STRING" id="8469.M7C3W2"/>
<accession>M7C3W2</accession>
<dbReference type="AlphaFoldDB" id="M7C3W2"/>
<protein>
    <submittedName>
        <fullName evidence="1">Uncharacterized protein</fullName>
    </submittedName>
</protein>
<keyword evidence="2" id="KW-1185">Reference proteome</keyword>
<name>M7C3W2_CHEMY</name>
<dbReference type="EMBL" id="KB529689">
    <property type="protein sequence ID" value="EMP35142.1"/>
    <property type="molecule type" value="Genomic_DNA"/>
</dbReference>
<organism evidence="1 2">
    <name type="scientific">Chelonia mydas</name>
    <name type="common">Green sea-turtle</name>
    <name type="synonym">Chelonia agassizi</name>
    <dbReference type="NCBI Taxonomy" id="8469"/>
    <lineage>
        <taxon>Eukaryota</taxon>
        <taxon>Metazoa</taxon>
        <taxon>Chordata</taxon>
        <taxon>Craniata</taxon>
        <taxon>Vertebrata</taxon>
        <taxon>Euteleostomi</taxon>
        <taxon>Archelosauria</taxon>
        <taxon>Testudinata</taxon>
        <taxon>Testudines</taxon>
        <taxon>Cryptodira</taxon>
        <taxon>Durocryptodira</taxon>
        <taxon>Americhelydia</taxon>
        <taxon>Chelonioidea</taxon>
        <taxon>Cheloniidae</taxon>
        <taxon>Chelonia</taxon>
    </lineage>
</organism>
<evidence type="ECO:0000313" key="2">
    <source>
        <dbReference type="Proteomes" id="UP000031443"/>
    </source>
</evidence>
<proteinExistence type="predicted"/>
<dbReference type="GO" id="GO:0005634">
    <property type="term" value="C:nucleus"/>
    <property type="evidence" value="ECO:0007669"/>
    <property type="project" value="InterPro"/>
</dbReference>
<dbReference type="Pfam" id="PF06608">
    <property type="entry name" value="CFAP68"/>
    <property type="match status" value="1"/>
</dbReference>
<evidence type="ECO:0000313" key="1">
    <source>
        <dbReference type="EMBL" id="EMP35142.1"/>
    </source>
</evidence>
<dbReference type="GO" id="GO:0030317">
    <property type="term" value="P:flagellated sperm motility"/>
    <property type="evidence" value="ECO:0007669"/>
    <property type="project" value="InterPro"/>
</dbReference>
<dbReference type="InterPro" id="IPR009524">
    <property type="entry name" value="CFAP68"/>
</dbReference>
<dbReference type="eggNOG" id="ENOG502S5NG">
    <property type="taxonomic scope" value="Eukaryota"/>
</dbReference>